<organism evidence="11">
    <name type="scientific">Ostreococcus tauri</name>
    <name type="common">Marine green alga</name>
    <dbReference type="NCBI Taxonomy" id="70448"/>
    <lineage>
        <taxon>Eukaryota</taxon>
        <taxon>Viridiplantae</taxon>
        <taxon>Chlorophyta</taxon>
        <taxon>Mamiellophyceae</taxon>
        <taxon>Mamiellales</taxon>
        <taxon>Bathycoccaceae</taxon>
        <taxon>Ostreococcus</taxon>
    </lineage>
</organism>
<feature type="binding site" evidence="7">
    <location>
        <position position="90"/>
    </location>
    <ligand>
        <name>ATP</name>
        <dbReference type="ChEBI" id="CHEBI:30616"/>
    </ligand>
</feature>
<dbReference type="PROSITE" id="PS00108">
    <property type="entry name" value="PROTEIN_KINASE_ST"/>
    <property type="match status" value="1"/>
</dbReference>
<keyword evidence="4 11" id="KW-0418">Kinase</keyword>
<dbReference type="AlphaFoldDB" id="A0A1Y5I861"/>
<evidence type="ECO:0000313" key="11">
    <source>
        <dbReference type="EMBL" id="OUS43352.1"/>
    </source>
</evidence>
<dbReference type="Pfam" id="PF00069">
    <property type="entry name" value="Pkinase"/>
    <property type="match status" value="1"/>
</dbReference>
<gene>
    <name evidence="11" type="ORF">BE221DRAFT_80378</name>
</gene>
<dbReference type="InterPro" id="IPR011009">
    <property type="entry name" value="Kinase-like_dom_sf"/>
</dbReference>
<keyword evidence="3 7" id="KW-0547">Nucleotide-binding</keyword>
<evidence type="ECO:0000256" key="7">
    <source>
        <dbReference type="PROSITE-ProRule" id="PRU10141"/>
    </source>
</evidence>
<protein>
    <submittedName>
        <fullName evidence="11">Kinase-like domain-containing protein</fullName>
    </submittedName>
</protein>
<name>A0A1Y5I861_OSTTA</name>
<feature type="compositionally biased region" description="Low complexity" evidence="8">
    <location>
        <begin position="1"/>
        <end position="20"/>
    </location>
</feature>
<dbReference type="SUPFAM" id="SSF56112">
    <property type="entry name" value="Protein kinase-like (PK-like)"/>
    <property type="match status" value="1"/>
</dbReference>
<dbReference type="Gene3D" id="3.30.200.20">
    <property type="entry name" value="Phosphorylase Kinase, domain 1"/>
    <property type="match status" value="1"/>
</dbReference>
<evidence type="ECO:0000256" key="4">
    <source>
        <dbReference type="ARBA" id="ARBA00022777"/>
    </source>
</evidence>
<proteinExistence type="predicted"/>
<keyword evidence="2" id="KW-0808">Transferase</keyword>
<dbReference type="InterPro" id="IPR000595">
    <property type="entry name" value="cNMP-bd_dom"/>
</dbReference>
<dbReference type="Gene3D" id="1.10.510.10">
    <property type="entry name" value="Transferase(Phosphotransferase) domain 1"/>
    <property type="match status" value="1"/>
</dbReference>
<dbReference type="Gene3D" id="2.60.120.10">
    <property type="entry name" value="Jelly Rolls"/>
    <property type="match status" value="1"/>
</dbReference>
<dbReference type="GO" id="GO:0005524">
    <property type="term" value="F:ATP binding"/>
    <property type="evidence" value="ECO:0007669"/>
    <property type="project" value="UniProtKB-UniRule"/>
</dbReference>
<evidence type="ECO:0000259" key="9">
    <source>
        <dbReference type="PROSITE" id="PS50011"/>
    </source>
</evidence>
<dbReference type="PROSITE" id="PS00107">
    <property type="entry name" value="PROTEIN_KINASE_ATP"/>
    <property type="match status" value="1"/>
</dbReference>
<dbReference type="GO" id="GO:0004672">
    <property type="term" value="F:protein kinase activity"/>
    <property type="evidence" value="ECO:0007669"/>
    <property type="project" value="InterPro"/>
</dbReference>
<feature type="domain" description="Cyclic nucleotide-binding" evidence="10">
    <location>
        <begin position="368"/>
        <end position="433"/>
    </location>
</feature>
<feature type="region of interest" description="Disordered" evidence="8">
    <location>
        <begin position="1"/>
        <end position="38"/>
    </location>
</feature>
<dbReference type="InterPro" id="IPR018490">
    <property type="entry name" value="cNMP-bd_dom_sf"/>
</dbReference>
<dbReference type="Pfam" id="PF00027">
    <property type="entry name" value="cNMP_binding"/>
    <property type="match status" value="1"/>
</dbReference>
<keyword evidence="5 7" id="KW-0067">ATP-binding</keyword>
<dbReference type="EMBL" id="KZ155832">
    <property type="protein sequence ID" value="OUS43352.1"/>
    <property type="molecule type" value="Genomic_DNA"/>
</dbReference>
<evidence type="ECO:0000256" key="5">
    <source>
        <dbReference type="ARBA" id="ARBA00022840"/>
    </source>
</evidence>
<evidence type="ECO:0000256" key="1">
    <source>
        <dbReference type="ARBA" id="ARBA00022535"/>
    </source>
</evidence>
<dbReference type="GO" id="GO:0030553">
    <property type="term" value="F:cGMP binding"/>
    <property type="evidence" value="ECO:0007669"/>
    <property type="project" value="UniProtKB-KW"/>
</dbReference>
<dbReference type="SMART" id="SM00220">
    <property type="entry name" value="S_TKc"/>
    <property type="match status" value="1"/>
</dbReference>
<evidence type="ECO:0000256" key="2">
    <source>
        <dbReference type="ARBA" id="ARBA00022679"/>
    </source>
</evidence>
<dbReference type="PROSITE" id="PS50011">
    <property type="entry name" value="PROTEIN_KINASE_DOM"/>
    <property type="match status" value="1"/>
</dbReference>
<keyword evidence="1" id="KW-0140">cGMP</keyword>
<feature type="domain" description="Protein kinase" evidence="9">
    <location>
        <begin position="61"/>
        <end position="342"/>
    </location>
</feature>
<dbReference type="InterPro" id="IPR017441">
    <property type="entry name" value="Protein_kinase_ATP_BS"/>
</dbReference>
<sequence>MGCASSAPSAPAGATAGATPVKANSETKGKRRGKATTSDVALAVAKPMKLTIASSDPAAAYDDIEQLGAGGFSVVRRVRSKATQKTYAMKIIGVREDDEEPGTKSAEGKERMSIGEVTNEVDILKVLRSESVLRLHEASRFGDKVYVVTELLQGGAVLDAILRMKDERYTEKEAKVVIQRTLLAVDYMHKSFVLHRDLKLENLLLRSNDQLDSVVVADFGLALRCENPNGAASLPHNSSVDTAPVGTPVYAAPEVVEQKSYGAAIDIWSVGVIAYVLLTGAMPRSLWKSALKYRRVNERDFGFDCYEWDSVSSAGREFVMSCLAFKPGHRLSATHCLNHPWMQKIETVRPAPLRIKSKLRDMAKGMKLPLKRYAPGDVLISQGARASDEVFLIKSGTVGIFVSPVDNDGNVKRDESRKVAQREPGEFIGEMALGEHIIAKTLSSKKQLAPAAINAILAKGPPKRRKNESVSLKQWATARVYAKKWIGGRRNADVIAETNVECLIMGRREMAWAVAADPEVAAELRRNMSQRRLELSSKE</sequence>
<keyword evidence="6" id="KW-0142">cGMP-binding</keyword>
<dbReference type="InterPro" id="IPR008271">
    <property type="entry name" value="Ser/Thr_kinase_AS"/>
</dbReference>
<reference evidence="11" key="1">
    <citation type="submission" date="2017-04" db="EMBL/GenBank/DDBJ databases">
        <title>Population genomics of picophytoplankton unveils novel chromosome hypervariability.</title>
        <authorList>
            <consortium name="DOE Joint Genome Institute"/>
            <person name="Blanc-Mathieu R."/>
            <person name="Krasovec M."/>
            <person name="Hebrard M."/>
            <person name="Yau S."/>
            <person name="Desgranges E."/>
            <person name="Martin J."/>
            <person name="Schackwitz W."/>
            <person name="Kuo A."/>
            <person name="Salin G."/>
            <person name="Donnadieu C."/>
            <person name="Desdevises Y."/>
            <person name="Sanchez-Ferandin S."/>
            <person name="Moreau H."/>
            <person name="Rivals E."/>
            <person name="Grigoriev I.V."/>
            <person name="Grimsley N."/>
            <person name="Eyre-Walker A."/>
            <person name="Piganeau G."/>
        </authorList>
    </citation>
    <scope>NUCLEOTIDE SEQUENCE [LARGE SCALE GENOMIC DNA]</scope>
    <source>
        <strain evidence="11">RCC 1115</strain>
    </source>
</reference>
<dbReference type="SUPFAM" id="SSF51206">
    <property type="entry name" value="cAMP-binding domain-like"/>
    <property type="match status" value="1"/>
</dbReference>
<dbReference type="InterPro" id="IPR014710">
    <property type="entry name" value="RmlC-like_jellyroll"/>
</dbReference>
<evidence type="ECO:0000256" key="3">
    <source>
        <dbReference type="ARBA" id="ARBA00022741"/>
    </source>
</evidence>
<evidence type="ECO:0000256" key="8">
    <source>
        <dbReference type="SAM" id="MobiDB-lite"/>
    </source>
</evidence>
<evidence type="ECO:0000259" key="10">
    <source>
        <dbReference type="PROSITE" id="PS50042"/>
    </source>
</evidence>
<dbReference type="PROSITE" id="PS50042">
    <property type="entry name" value="CNMP_BINDING_3"/>
    <property type="match status" value="1"/>
</dbReference>
<dbReference type="eggNOG" id="KOG0032">
    <property type="taxonomic scope" value="Eukaryota"/>
</dbReference>
<dbReference type="InterPro" id="IPR000719">
    <property type="entry name" value="Prot_kinase_dom"/>
</dbReference>
<dbReference type="Proteomes" id="UP000195557">
    <property type="component" value="Unassembled WGS sequence"/>
</dbReference>
<dbReference type="CDD" id="cd00038">
    <property type="entry name" value="CAP_ED"/>
    <property type="match status" value="1"/>
</dbReference>
<dbReference type="PANTHER" id="PTHR24347">
    <property type="entry name" value="SERINE/THREONINE-PROTEIN KINASE"/>
    <property type="match status" value="1"/>
</dbReference>
<accession>A0A1Y5I861</accession>
<evidence type="ECO:0000256" key="6">
    <source>
        <dbReference type="ARBA" id="ARBA00022992"/>
    </source>
</evidence>